<evidence type="ECO:0000313" key="1">
    <source>
        <dbReference type="EMBL" id="GAG78647.1"/>
    </source>
</evidence>
<feature type="non-terminal residue" evidence="1">
    <location>
        <position position="1"/>
    </location>
</feature>
<organism evidence="1">
    <name type="scientific">marine sediment metagenome</name>
    <dbReference type="NCBI Taxonomy" id="412755"/>
    <lineage>
        <taxon>unclassified sequences</taxon>
        <taxon>metagenomes</taxon>
        <taxon>ecological metagenomes</taxon>
    </lineage>
</organism>
<name>X1BBP0_9ZZZZ</name>
<gene>
    <name evidence="1" type="ORF">S01H4_25667</name>
</gene>
<proteinExistence type="predicted"/>
<comment type="caution">
    <text evidence="1">The sequence shown here is derived from an EMBL/GenBank/DDBJ whole genome shotgun (WGS) entry which is preliminary data.</text>
</comment>
<sequence length="88" mass="10315">FLSRFYILRKNNLEIYIERIGYEWSDLLDEYDIFEADVLIGAYGDDEANGMPPEGEQSELRWFIEDQGNTTRRKSLVGDDLILLLSSY</sequence>
<reference evidence="1" key="1">
    <citation type="journal article" date="2014" name="Front. Microbiol.">
        <title>High frequency of phylogenetically diverse reductive dehalogenase-homologous genes in deep subseafloor sedimentary metagenomes.</title>
        <authorList>
            <person name="Kawai M."/>
            <person name="Futagami T."/>
            <person name="Toyoda A."/>
            <person name="Takaki Y."/>
            <person name="Nishi S."/>
            <person name="Hori S."/>
            <person name="Arai W."/>
            <person name="Tsubouchi T."/>
            <person name="Morono Y."/>
            <person name="Uchiyama I."/>
            <person name="Ito T."/>
            <person name="Fujiyama A."/>
            <person name="Inagaki F."/>
            <person name="Takami H."/>
        </authorList>
    </citation>
    <scope>NUCLEOTIDE SEQUENCE</scope>
    <source>
        <strain evidence="1">Expedition CK06-06</strain>
    </source>
</reference>
<dbReference type="AlphaFoldDB" id="X1BBP0"/>
<accession>X1BBP0</accession>
<protein>
    <submittedName>
        <fullName evidence="1">Uncharacterized protein</fullName>
    </submittedName>
</protein>
<dbReference type="EMBL" id="BART01012244">
    <property type="protein sequence ID" value="GAG78647.1"/>
    <property type="molecule type" value="Genomic_DNA"/>
</dbReference>